<dbReference type="EMBL" id="JADKGY010000008">
    <property type="protein sequence ID" value="MBK9982846.1"/>
    <property type="molecule type" value="Genomic_DNA"/>
</dbReference>
<protein>
    <submittedName>
        <fullName evidence="1">Uncharacterized protein</fullName>
    </submittedName>
</protein>
<organism evidence="1 2">
    <name type="scientific">Candidatus Opimibacter skivensis</name>
    <dbReference type="NCBI Taxonomy" id="2982028"/>
    <lineage>
        <taxon>Bacteria</taxon>
        <taxon>Pseudomonadati</taxon>
        <taxon>Bacteroidota</taxon>
        <taxon>Saprospiria</taxon>
        <taxon>Saprospirales</taxon>
        <taxon>Saprospiraceae</taxon>
        <taxon>Candidatus Opimibacter</taxon>
    </lineage>
</organism>
<proteinExistence type="predicted"/>
<accession>A0A9D7SV71</accession>
<name>A0A9D7SV71_9BACT</name>
<evidence type="ECO:0000313" key="1">
    <source>
        <dbReference type="EMBL" id="MBK9982846.1"/>
    </source>
</evidence>
<dbReference type="AlphaFoldDB" id="A0A9D7SV71"/>
<sequence length="164" mass="18535">MMQYYPLAPGNKWEYKQKDGNLYTNSVVSVNGSIVTMKNSTVPDNTLVKVENGIMYNELMAKDNYQLWLKDDLKKGETWDATFTANGLNSIMAFTVKETGISKEVNGKTYPDVVMLESESKINMNGNLISTQFFTQYYYAKSIGLIMTTSSMGDVHTLQNYVLN</sequence>
<dbReference type="Proteomes" id="UP000808337">
    <property type="component" value="Unassembled WGS sequence"/>
</dbReference>
<reference evidence="1 2" key="1">
    <citation type="submission" date="2020-10" db="EMBL/GenBank/DDBJ databases">
        <title>Connecting structure to function with the recovery of over 1000 high-quality activated sludge metagenome-assembled genomes encoding full-length rRNA genes using long-read sequencing.</title>
        <authorList>
            <person name="Singleton C.M."/>
            <person name="Petriglieri F."/>
            <person name="Kristensen J.M."/>
            <person name="Kirkegaard R.H."/>
            <person name="Michaelsen T.Y."/>
            <person name="Andersen M.H."/>
            <person name="Karst S.M."/>
            <person name="Dueholm M.S."/>
            <person name="Nielsen P.H."/>
            <person name="Albertsen M."/>
        </authorList>
    </citation>
    <scope>NUCLEOTIDE SEQUENCE [LARGE SCALE GENOMIC DNA]</scope>
    <source>
        <strain evidence="1">Ribe_18-Q3-R11-54_MAXAC.273</strain>
    </source>
</reference>
<gene>
    <name evidence="1" type="ORF">IPP15_10575</name>
</gene>
<comment type="caution">
    <text evidence="1">The sequence shown here is derived from an EMBL/GenBank/DDBJ whole genome shotgun (WGS) entry which is preliminary data.</text>
</comment>
<evidence type="ECO:0000313" key="2">
    <source>
        <dbReference type="Proteomes" id="UP000808337"/>
    </source>
</evidence>